<reference evidence="2 3" key="1">
    <citation type="journal article" date="2015" name="Proc. Natl. Acad. Sci. U.S.A.">
        <title>The resurrection genome of Boea hygrometrica: A blueprint for survival of dehydration.</title>
        <authorList>
            <person name="Xiao L."/>
            <person name="Yang G."/>
            <person name="Zhang L."/>
            <person name="Yang X."/>
            <person name="Zhao S."/>
            <person name="Ji Z."/>
            <person name="Zhou Q."/>
            <person name="Hu M."/>
            <person name="Wang Y."/>
            <person name="Chen M."/>
            <person name="Xu Y."/>
            <person name="Jin H."/>
            <person name="Xiao X."/>
            <person name="Hu G."/>
            <person name="Bao F."/>
            <person name="Hu Y."/>
            <person name="Wan P."/>
            <person name="Li L."/>
            <person name="Deng X."/>
            <person name="Kuang T."/>
            <person name="Xiang C."/>
            <person name="Zhu J.K."/>
            <person name="Oliver M.J."/>
            <person name="He Y."/>
        </authorList>
    </citation>
    <scope>NUCLEOTIDE SEQUENCE [LARGE SCALE GENOMIC DNA]</scope>
    <source>
        <strain evidence="3">cv. XS01</strain>
    </source>
</reference>
<evidence type="ECO:0000313" key="3">
    <source>
        <dbReference type="Proteomes" id="UP000250235"/>
    </source>
</evidence>
<evidence type="ECO:0000313" key="2">
    <source>
        <dbReference type="EMBL" id="KZV53448.1"/>
    </source>
</evidence>
<evidence type="ECO:0000256" key="1">
    <source>
        <dbReference type="SAM" id="MobiDB-lite"/>
    </source>
</evidence>
<dbReference type="Proteomes" id="UP000250235">
    <property type="component" value="Unassembled WGS sequence"/>
</dbReference>
<dbReference type="AlphaFoldDB" id="A0A2Z7D872"/>
<protein>
    <submittedName>
        <fullName evidence="2">Bhlh transcription factor</fullName>
    </submittedName>
</protein>
<gene>
    <name evidence="2" type="ORF">F511_14814</name>
</gene>
<organism evidence="2 3">
    <name type="scientific">Dorcoceras hygrometricum</name>
    <dbReference type="NCBI Taxonomy" id="472368"/>
    <lineage>
        <taxon>Eukaryota</taxon>
        <taxon>Viridiplantae</taxon>
        <taxon>Streptophyta</taxon>
        <taxon>Embryophyta</taxon>
        <taxon>Tracheophyta</taxon>
        <taxon>Spermatophyta</taxon>
        <taxon>Magnoliopsida</taxon>
        <taxon>eudicotyledons</taxon>
        <taxon>Gunneridae</taxon>
        <taxon>Pentapetalae</taxon>
        <taxon>asterids</taxon>
        <taxon>lamiids</taxon>
        <taxon>Lamiales</taxon>
        <taxon>Gesneriaceae</taxon>
        <taxon>Didymocarpoideae</taxon>
        <taxon>Trichosporeae</taxon>
        <taxon>Loxocarpinae</taxon>
        <taxon>Dorcoceras</taxon>
    </lineage>
</organism>
<keyword evidence="3" id="KW-1185">Reference proteome</keyword>
<proteinExistence type="predicted"/>
<accession>A0A2Z7D872</accession>
<dbReference type="EMBL" id="KQ990357">
    <property type="protein sequence ID" value="KZV53448.1"/>
    <property type="molecule type" value="Genomic_DNA"/>
</dbReference>
<feature type="compositionally biased region" description="Basic and acidic residues" evidence="1">
    <location>
        <begin position="80"/>
        <end position="91"/>
    </location>
</feature>
<sequence>MSTRVNAPVACGCFWKDFTREKSADGFRRPAGGRFDDVSGATCWRQWRIRIRFPGGPRPQTRLLRQPALEGLMNLARTEAPRRGDRNKSDHVNGGGTGRRKAAADWGVWERREAASCSPYWDLTPCPSGAWLFSLLCCFQETQVLQLVVVLVQLVVPQEVVRVSQWRIAYLYVSVFLSRGMPCALSLYPVVGV</sequence>
<name>A0A2Z7D872_9LAMI</name>
<feature type="region of interest" description="Disordered" evidence="1">
    <location>
        <begin position="80"/>
        <end position="100"/>
    </location>
</feature>